<dbReference type="FunFam" id="1.10.510.10:FF:000475">
    <property type="entry name" value="Calcium-dependent protein kinase 5"/>
    <property type="match status" value="1"/>
</dbReference>
<evidence type="ECO:0000256" key="11">
    <source>
        <dbReference type="ARBA" id="ARBA00024334"/>
    </source>
</evidence>
<dbReference type="CDD" id="cd00051">
    <property type="entry name" value="EFh"/>
    <property type="match status" value="1"/>
</dbReference>
<dbReference type="InterPro" id="IPR000719">
    <property type="entry name" value="Prot_kinase_dom"/>
</dbReference>
<evidence type="ECO:0000256" key="8">
    <source>
        <dbReference type="ARBA" id="ARBA00022777"/>
    </source>
</evidence>
<evidence type="ECO:0000259" key="16">
    <source>
        <dbReference type="PROSITE" id="PS50222"/>
    </source>
</evidence>
<keyword evidence="3" id="KW-0723">Serine/threonine-protein kinase</keyword>
<feature type="domain" description="EF-hand" evidence="16">
    <location>
        <begin position="449"/>
        <end position="479"/>
    </location>
</feature>
<dbReference type="EC" id="2.7.11.1" evidence="2"/>
<dbReference type="PROSITE" id="PS00107">
    <property type="entry name" value="PROTEIN_KINASE_ATP"/>
    <property type="match status" value="1"/>
</dbReference>
<accession>A0A8S1K844</accession>
<evidence type="ECO:0000256" key="2">
    <source>
        <dbReference type="ARBA" id="ARBA00012513"/>
    </source>
</evidence>
<dbReference type="PROSITE" id="PS50011">
    <property type="entry name" value="PROTEIN_KINASE_DOM"/>
    <property type="match status" value="1"/>
</dbReference>
<dbReference type="Pfam" id="PF00069">
    <property type="entry name" value="Pkinase"/>
    <property type="match status" value="1"/>
</dbReference>
<dbReference type="FunFam" id="3.30.200.20:FF:000315">
    <property type="entry name" value="Calcium-dependent protein kinase 3"/>
    <property type="match status" value="1"/>
</dbReference>
<dbReference type="InterPro" id="IPR017441">
    <property type="entry name" value="Protein_kinase_ATP_BS"/>
</dbReference>
<evidence type="ECO:0000256" key="5">
    <source>
        <dbReference type="ARBA" id="ARBA00022723"/>
    </source>
</evidence>
<evidence type="ECO:0000256" key="1">
    <source>
        <dbReference type="ARBA" id="ARBA00001946"/>
    </source>
</evidence>
<dbReference type="InterPro" id="IPR018247">
    <property type="entry name" value="EF_Hand_1_Ca_BS"/>
</dbReference>
<dbReference type="CDD" id="cd05117">
    <property type="entry name" value="STKc_CAMK"/>
    <property type="match status" value="1"/>
</dbReference>
<dbReference type="PROSITE" id="PS50222">
    <property type="entry name" value="EF_HAND_2"/>
    <property type="match status" value="3"/>
</dbReference>
<keyword evidence="9" id="KW-0106">Calcium</keyword>
<evidence type="ECO:0000256" key="12">
    <source>
        <dbReference type="ARBA" id="ARBA00047899"/>
    </source>
</evidence>
<feature type="binding site" evidence="14">
    <location>
        <position position="74"/>
    </location>
    <ligand>
        <name>ATP</name>
        <dbReference type="ChEBI" id="CHEBI:30616"/>
    </ligand>
</feature>
<keyword evidence="6" id="KW-0677">Repeat</keyword>
<evidence type="ECO:0000256" key="9">
    <source>
        <dbReference type="ARBA" id="ARBA00022837"/>
    </source>
</evidence>
<keyword evidence="7 14" id="KW-0547">Nucleotide-binding</keyword>
<evidence type="ECO:0000256" key="3">
    <source>
        <dbReference type="ARBA" id="ARBA00022527"/>
    </source>
</evidence>
<evidence type="ECO:0000256" key="4">
    <source>
        <dbReference type="ARBA" id="ARBA00022679"/>
    </source>
</evidence>
<comment type="catalytic activity">
    <reaction evidence="12">
        <text>L-threonyl-[protein] + ATP = O-phospho-L-threonyl-[protein] + ADP + H(+)</text>
        <dbReference type="Rhea" id="RHEA:46608"/>
        <dbReference type="Rhea" id="RHEA-COMP:11060"/>
        <dbReference type="Rhea" id="RHEA-COMP:11605"/>
        <dbReference type="ChEBI" id="CHEBI:15378"/>
        <dbReference type="ChEBI" id="CHEBI:30013"/>
        <dbReference type="ChEBI" id="CHEBI:30616"/>
        <dbReference type="ChEBI" id="CHEBI:61977"/>
        <dbReference type="ChEBI" id="CHEBI:456216"/>
        <dbReference type="EC" id="2.7.11.1"/>
    </reaction>
</comment>
<keyword evidence="18" id="KW-1185">Reference proteome</keyword>
<dbReference type="GO" id="GO:0005524">
    <property type="term" value="F:ATP binding"/>
    <property type="evidence" value="ECO:0007669"/>
    <property type="project" value="UniProtKB-UniRule"/>
</dbReference>
<dbReference type="Pfam" id="PF13833">
    <property type="entry name" value="EF-hand_8"/>
    <property type="match status" value="1"/>
</dbReference>
<dbReference type="Pfam" id="PF13499">
    <property type="entry name" value="EF-hand_7"/>
    <property type="match status" value="1"/>
</dbReference>
<keyword evidence="8" id="KW-0418">Kinase</keyword>
<dbReference type="GO" id="GO:0004674">
    <property type="term" value="F:protein serine/threonine kinase activity"/>
    <property type="evidence" value="ECO:0007669"/>
    <property type="project" value="UniProtKB-KW"/>
</dbReference>
<dbReference type="Proteomes" id="UP000688137">
    <property type="component" value="Unassembled WGS sequence"/>
</dbReference>
<comment type="similarity">
    <text evidence="11">Belongs to the protein kinase superfamily. Ser/Thr protein kinase family. CDPK subfamily.</text>
</comment>
<dbReference type="SMART" id="SM00054">
    <property type="entry name" value="EFh"/>
    <property type="match status" value="3"/>
</dbReference>
<name>A0A8S1K844_PARPR</name>
<keyword evidence="10 14" id="KW-0067">ATP-binding</keyword>
<keyword evidence="5" id="KW-0479">Metal-binding</keyword>
<dbReference type="OMA" id="YTINYCH"/>
<evidence type="ECO:0000259" key="15">
    <source>
        <dbReference type="PROSITE" id="PS50011"/>
    </source>
</evidence>
<dbReference type="FunFam" id="1.10.238.10:FF:000586">
    <property type="entry name" value="Uncharacterized protein"/>
    <property type="match status" value="1"/>
</dbReference>
<evidence type="ECO:0000256" key="14">
    <source>
        <dbReference type="PROSITE-ProRule" id="PRU10141"/>
    </source>
</evidence>
<evidence type="ECO:0000256" key="13">
    <source>
        <dbReference type="ARBA" id="ARBA00048679"/>
    </source>
</evidence>
<keyword evidence="4" id="KW-0808">Transferase</keyword>
<dbReference type="AlphaFoldDB" id="A0A8S1K844"/>
<sequence>MGNKQTENQYNKEHNEKMLDCLIIENRNQIEVLIRKAGRVSKEYSFLTPPIGKGKYSEIRKIINKKTGIMRAVKIIQKNVSNKVEGKIINEINTLEMLDHPNIVRVNEYFSDDRFHYIITEYYSGGELIDHIDKQRVFSEAQAAKIIYVLLYTINYCHKKQICHREIKLENILFDRNSEDSLPILIDFGSCSKMDHKMTSQPNHPFFQAPELILGNYHSGVDIWAIGVILYLLLCGYPPFRGKTDELIIKSVIQQEVEFDDPEWDNTSEEAKNLIVKLLQKDPNRRMTAEMALNDIWILKNYELKVFDGLIKRVVTNLATFQASSRLQEATLKLMVQFLATREELSELRVVFMHIDTKLDGVLDQDELQAVMLKYYDQSFVHQQINKICQHPLTYSTFLTRSVDRQTMLQKSKIETAFKLIDRNGSGNISVEELQDTFKVCNAETESPWQEIMTEVDSNQDGSLSLLEFNQMMRQLLIQ</sequence>
<proteinExistence type="inferred from homology"/>
<reference evidence="17" key="1">
    <citation type="submission" date="2021-01" db="EMBL/GenBank/DDBJ databases">
        <authorList>
            <consortium name="Genoscope - CEA"/>
            <person name="William W."/>
        </authorList>
    </citation>
    <scope>NUCLEOTIDE SEQUENCE</scope>
</reference>
<evidence type="ECO:0000313" key="18">
    <source>
        <dbReference type="Proteomes" id="UP000688137"/>
    </source>
</evidence>
<dbReference type="InterPro" id="IPR050205">
    <property type="entry name" value="CDPK_Ser/Thr_kinases"/>
</dbReference>
<evidence type="ECO:0000313" key="17">
    <source>
        <dbReference type="EMBL" id="CAD8051640.1"/>
    </source>
</evidence>
<dbReference type="PROSITE" id="PS00018">
    <property type="entry name" value="EF_HAND_1"/>
    <property type="match status" value="2"/>
</dbReference>
<dbReference type="InterPro" id="IPR002048">
    <property type="entry name" value="EF_hand_dom"/>
</dbReference>
<comment type="cofactor">
    <cofactor evidence="1">
        <name>Mg(2+)</name>
        <dbReference type="ChEBI" id="CHEBI:18420"/>
    </cofactor>
</comment>
<dbReference type="EMBL" id="CAJJDM010000014">
    <property type="protein sequence ID" value="CAD8051640.1"/>
    <property type="molecule type" value="Genomic_DNA"/>
</dbReference>
<evidence type="ECO:0000256" key="10">
    <source>
        <dbReference type="ARBA" id="ARBA00022840"/>
    </source>
</evidence>
<feature type="domain" description="EF-hand" evidence="16">
    <location>
        <begin position="409"/>
        <end position="444"/>
    </location>
</feature>
<dbReference type="PANTHER" id="PTHR24349">
    <property type="entry name" value="SERINE/THREONINE-PROTEIN KINASE"/>
    <property type="match status" value="1"/>
</dbReference>
<evidence type="ECO:0000256" key="7">
    <source>
        <dbReference type="ARBA" id="ARBA00022741"/>
    </source>
</evidence>
<feature type="domain" description="EF-hand" evidence="16">
    <location>
        <begin position="343"/>
        <end position="378"/>
    </location>
</feature>
<evidence type="ECO:0000256" key="6">
    <source>
        <dbReference type="ARBA" id="ARBA00022737"/>
    </source>
</evidence>
<gene>
    <name evidence="17" type="ORF">PPRIM_AZ9-3.1.T0180258</name>
</gene>
<comment type="caution">
    <text evidence="17">The sequence shown here is derived from an EMBL/GenBank/DDBJ whole genome shotgun (WGS) entry which is preliminary data.</text>
</comment>
<protein>
    <recommendedName>
        <fullName evidence="2">non-specific serine/threonine protein kinase</fullName>
        <ecNumber evidence="2">2.7.11.1</ecNumber>
    </recommendedName>
</protein>
<organism evidence="17 18">
    <name type="scientific">Paramecium primaurelia</name>
    <dbReference type="NCBI Taxonomy" id="5886"/>
    <lineage>
        <taxon>Eukaryota</taxon>
        <taxon>Sar</taxon>
        <taxon>Alveolata</taxon>
        <taxon>Ciliophora</taxon>
        <taxon>Intramacronucleata</taxon>
        <taxon>Oligohymenophorea</taxon>
        <taxon>Peniculida</taxon>
        <taxon>Parameciidae</taxon>
        <taxon>Paramecium</taxon>
    </lineage>
</organism>
<dbReference type="GO" id="GO:0005509">
    <property type="term" value="F:calcium ion binding"/>
    <property type="evidence" value="ECO:0007669"/>
    <property type="project" value="InterPro"/>
</dbReference>
<feature type="domain" description="Protein kinase" evidence="15">
    <location>
        <begin position="45"/>
        <end position="298"/>
    </location>
</feature>
<comment type="catalytic activity">
    <reaction evidence="13">
        <text>L-seryl-[protein] + ATP = O-phospho-L-seryl-[protein] + ADP + H(+)</text>
        <dbReference type="Rhea" id="RHEA:17989"/>
        <dbReference type="Rhea" id="RHEA-COMP:9863"/>
        <dbReference type="Rhea" id="RHEA-COMP:11604"/>
        <dbReference type="ChEBI" id="CHEBI:15378"/>
        <dbReference type="ChEBI" id="CHEBI:29999"/>
        <dbReference type="ChEBI" id="CHEBI:30616"/>
        <dbReference type="ChEBI" id="CHEBI:83421"/>
        <dbReference type="ChEBI" id="CHEBI:456216"/>
        <dbReference type="EC" id="2.7.11.1"/>
    </reaction>
</comment>